<keyword evidence="3 8" id="KW-0418">Kinase</keyword>
<sequence>MEKNVVIGVDFGSDSVRSVVINGKNGEKLGTGECRYPRWKSGLYQNAEMKIFRQHPLDYLESMEICIKNALDQAGATVREQVLSISIDATGSTPCPVNRQGVPLAMLEEFSENENAMFHLWKDHSAIEESLEINKAFSNFRGINYTKYQGTYSSEWFWAKILHTYRVDPKVKEASFSWVEHCDWIPAILSGQADPLLMYRCSCAAGHKALWHSEWHGLPDRECLNQIDPYLAKIHENYGQEPKPSDQKVGYICAEWADRLGLSIDTIIGGSSIDAHAGAVGAGIDRNIFVTNVGTSTVDMMVSDPEQLKGKNIVYASGQAEDSILPGLVGIEAGQAAFGDIYAWFTSLLMWPLSNLLNRSSVILENQKQLLINELNEKLIDELAYNAGNLEITGAMTALDWFNGRRYPYSNEYVKGAICGLSLSSDAPLIFQSLVLGTIFGLRRIVESWTNEGLRIDQMIAVGGIAKKSAYVMQLMADVLSYPINIASSDQTCATGAAIYAAVAGGLYSTIQQAQKQICEGFEKTYYPDHSKKDALNKAYHRYCEFGSFIEQF</sequence>
<dbReference type="GO" id="GO:0005524">
    <property type="term" value="F:ATP binding"/>
    <property type="evidence" value="ECO:0007669"/>
    <property type="project" value="UniProtKB-KW"/>
</dbReference>
<evidence type="ECO:0000256" key="5">
    <source>
        <dbReference type="ARBA" id="ARBA00022935"/>
    </source>
</evidence>
<dbReference type="PANTHER" id="PTHR43435:SF4">
    <property type="entry name" value="FGGY CARBOHYDRATE KINASE DOMAIN-CONTAINING PROTEIN"/>
    <property type="match status" value="1"/>
</dbReference>
<keyword evidence="2" id="KW-0547">Nucleotide-binding</keyword>
<dbReference type="Gene3D" id="3.30.420.40">
    <property type="match status" value="1"/>
</dbReference>
<dbReference type="InterPro" id="IPR043129">
    <property type="entry name" value="ATPase_NBD"/>
</dbReference>
<evidence type="ECO:0000256" key="6">
    <source>
        <dbReference type="ARBA" id="ARBA00023277"/>
    </source>
</evidence>
<accession>A0A0S7BRT2</accession>
<dbReference type="RefSeq" id="WP_082174833.1">
    <property type="nucleotide sequence ID" value="NZ_DF968181.1"/>
</dbReference>
<dbReference type="GO" id="GO:0005737">
    <property type="term" value="C:cytoplasm"/>
    <property type="evidence" value="ECO:0007669"/>
    <property type="project" value="TreeGrafter"/>
</dbReference>
<evidence type="ECO:0000313" key="8">
    <source>
        <dbReference type="EMBL" id="GAP40546.1"/>
    </source>
</evidence>
<evidence type="ECO:0000256" key="2">
    <source>
        <dbReference type="ARBA" id="ARBA00022741"/>
    </source>
</evidence>
<evidence type="ECO:0000259" key="7">
    <source>
        <dbReference type="Pfam" id="PF02782"/>
    </source>
</evidence>
<feature type="domain" description="Carbohydrate kinase FGGY C-terminal" evidence="7">
    <location>
        <begin position="292"/>
        <end position="504"/>
    </location>
</feature>
<dbReference type="PATRIC" id="fig|1678840.3.peg.1823"/>
<keyword evidence="5" id="KW-0054">Arabinose catabolism</keyword>
<name>A0A0S7BRT2_9CHLR</name>
<protein>
    <submittedName>
        <fullName evidence="8">Ribulose kinase</fullName>
    </submittedName>
</protein>
<evidence type="ECO:0000256" key="4">
    <source>
        <dbReference type="ARBA" id="ARBA00022840"/>
    </source>
</evidence>
<dbReference type="EMBL" id="DF968181">
    <property type="protein sequence ID" value="GAP40546.1"/>
    <property type="molecule type" value="Genomic_DNA"/>
</dbReference>
<gene>
    <name evidence="8" type="ORF">ATC1_13522</name>
</gene>
<keyword evidence="4" id="KW-0067">ATP-binding</keyword>
<dbReference type="GO" id="GO:0019150">
    <property type="term" value="F:D-ribulokinase activity"/>
    <property type="evidence" value="ECO:0007669"/>
    <property type="project" value="TreeGrafter"/>
</dbReference>
<proteinExistence type="predicted"/>
<dbReference type="Proteomes" id="UP000053370">
    <property type="component" value="Unassembled WGS sequence"/>
</dbReference>
<dbReference type="Pfam" id="PF02782">
    <property type="entry name" value="FGGY_C"/>
    <property type="match status" value="1"/>
</dbReference>
<reference evidence="8" key="1">
    <citation type="journal article" date="2015" name="Genome Announc.">
        <title>Draft Genome Sequence of Anaerolineae Strain TC1, a Novel Isolate from a Methanogenic Wastewater Treatment System.</title>
        <authorList>
            <person name="Matsuura N."/>
            <person name="Tourlousse D.M."/>
            <person name="Sun L."/>
            <person name="Toyonaga M."/>
            <person name="Kuroda K."/>
            <person name="Ohashi A."/>
            <person name="Cruz R."/>
            <person name="Yamaguchi T."/>
            <person name="Sekiguchi Y."/>
        </authorList>
    </citation>
    <scope>NUCLEOTIDE SEQUENCE [LARGE SCALE GENOMIC DNA]</scope>
    <source>
        <strain evidence="8">TC1</strain>
    </source>
</reference>
<dbReference type="SUPFAM" id="SSF53067">
    <property type="entry name" value="Actin-like ATPase domain"/>
    <property type="match status" value="2"/>
</dbReference>
<keyword evidence="1" id="KW-0808">Transferase</keyword>
<dbReference type="PANTHER" id="PTHR43435">
    <property type="entry name" value="RIBULOKINASE"/>
    <property type="match status" value="1"/>
</dbReference>
<dbReference type="InterPro" id="IPR018485">
    <property type="entry name" value="FGGY_C"/>
</dbReference>
<dbReference type="Gene3D" id="1.20.58.2240">
    <property type="match status" value="1"/>
</dbReference>
<evidence type="ECO:0000256" key="1">
    <source>
        <dbReference type="ARBA" id="ARBA00022679"/>
    </source>
</evidence>
<organism evidence="8">
    <name type="scientific">Flexilinea flocculi</name>
    <dbReference type="NCBI Taxonomy" id="1678840"/>
    <lineage>
        <taxon>Bacteria</taxon>
        <taxon>Bacillati</taxon>
        <taxon>Chloroflexota</taxon>
        <taxon>Anaerolineae</taxon>
        <taxon>Anaerolineales</taxon>
        <taxon>Anaerolineaceae</taxon>
        <taxon>Flexilinea</taxon>
    </lineage>
</organism>
<dbReference type="AlphaFoldDB" id="A0A0S7BRT2"/>
<dbReference type="CDD" id="cd07781">
    <property type="entry name" value="ASKHA_NBD_FGGY_L-RBK"/>
    <property type="match status" value="1"/>
</dbReference>
<dbReference type="OrthoDB" id="9805576at2"/>
<dbReference type="GO" id="GO:0008741">
    <property type="term" value="F:ribulokinase activity"/>
    <property type="evidence" value="ECO:0007669"/>
    <property type="project" value="InterPro"/>
</dbReference>
<dbReference type="NCBIfam" id="NF003154">
    <property type="entry name" value="PRK04123.1"/>
    <property type="match status" value="1"/>
</dbReference>
<evidence type="ECO:0000256" key="3">
    <source>
        <dbReference type="ARBA" id="ARBA00022777"/>
    </source>
</evidence>
<dbReference type="InterPro" id="IPR005929">
    <property type="entry name" value="Ribulokinase"/>
</dbReference>
<keyword evidence="6" id="KW-0119">Carbohydrate metabolism</keyword>
<keyword evidence="9" id="KW-1185">Reference proteome</keyword>
<evidence type="ECO:0000313" key="9">
    <source>
        <dbReference type="Proteomes" id="UP000053370"/>
    </source>
</evidence>
<dbReference type="STRING" id="1678840.ATC1_13522"/>
<dbReference type="GO" id="GO:0019569">
    <property type="term" value="P:L-arabinose catabolic process to D-xylulose 5-phosphate"/>
    <property type="evidence" value="ECO:0007669"/>
    <property type="project" value="InterPro"/>
</dbReference>